<evidence type="ECO:0000313" key="1">
    <source>
        <dbReference type="EMBL" id="CAB4919090.1"/>
    </source>
</evidence>
<dbReference type="AntiFam" id="ANF00178">
    <property type="entry name" value="Shadow ORF (opposite dhbF)"/>
</dbReference>
<name>A0A6J7HSA4_9ZZZZ</name>
<accession>A0A6J7HSA4</accession>
<dbReference type="AlphaFoldDB" id="A0A6J7HSA4"/>
<dbReference type="EMBL" id="CAFBLX010000346">
    <property type="protein sequence ID" value="CAB4919090.1"/>
    <property type="molecule type" value="Genomic_DNA"/>
</dbReference>
<reference evidence="1" key="1">
    <citation type="submission" date="2020-05" db="EMBL/GenBank/DDBJ databases">
        <authorList>
            <person name="Chiriac C."/>
            <person name="Salcher M."/>
            <person name="Ghai R."/>
            <person name="Kavagutti S V."/>
        </authorList>
    </citation>
    <scope>NUCLEOTIDE SEQUENCE</scope>
</reference>
<gene>
    <name evidence="1" type="ORF">UFOPK3472_03478</name>
</gene>
<organism evidence="1">
    <name type="scientific">freshwater metagenome</name>
    <dbReference type="NCBI Taxonomy" id="449393"/>
    <lineage>
        <taxon>unclassified sequences</taxon>
        <taxon>metagenomes</taxon>
        <taxon>ecological metagenomes</taxon>
    </lineage>
</organism>
<protein>
    <submittedName>
        <fullName evidence="1">Unannotated protein</fullName>
    </submittedName>
</protein>
<proteinExistence type="predicted"/>
<sequence>MAFDYVPDGRLKCRNVQISRQPHGERNVVHRGRGVELVEEPVTLLSQRQGRMFGAWSRREFGPSTGPDPGFQVGRQFGDGRALEQRPHRHHGVQDRTESRHHLGGDERIAAEAEEVVVQSHRLDTEHVGEHARNGFFDGVGRGSELTRLEHRLRQRGPVELSDRRQRYRLEYDDRCRNHVGRQRFSDERSQLVHVDHAAAHG</sequence>